<protein>
    <submittedName>
        <fullName evidence="10">Acyl-ACP thioesterase</fullName>
    </submittedName>
</protein>
<dbReference type="PANTHER" id="PTHR31727:SF6">
    <property type="entry name" value="OLEOYL-ACYL CARRIER PROTEIN THIOESTERASE 1, CHLOROPLASTIC"/>
    <property type="match status" value="1"/>
</dbReference>
<evidence type="ECO:0000313" key="11">
    <source>
        <dbReference type="Proteomes" id="UP000317557"/>
    </source>
</evidence>
<organism evidence="10 11">
    <name type="scientific">Gracilimonas mengyeensis</name>
    <dbReference type="NCBI Taxonomy" id="1302730"/>
    <lineage>
        <taxon>Bacteria</taxon>
        <taxon>Pseudomonadati</taxon>
        <taxon>Balneolota</taxon>
        <taxon>Balneolia</taxon>
        <taxon>Balneolales</taxon>
        <taxon>Balneolaceae</taxon>
        <taxon>Gracilimonas</taxon>
    </lineage>
</organism>
<proteinExistence type="inferred from homology"/>
<evidence type="ECO:0000259" key="8">
    <source>
        <dbReference type="Pfam" id="PF01643"/>
    </source>
</evidence>
<name>A0A521F522_9BACT</name>
<dbReference type="Proteomes" id="UP000317557">
    <property type="component" value="Unassembled WGS sequence"/>
</dbReference>
<evidence type="ECO:0000256" key="7">
    <source>
        <dbReference type="ARBA" id="ARBA00023160"/>
    </source>
</evidence>
<feature type="domain" description="Acyl-ACP thioesterase N-terminal hotdog" evidence="8">
    <location>
        <begin position="7"/>
        <end position="132"/>
    </location>
</feature>
<keyword evidence="5" id="KW-0809">Transit peptide</keyword>
<reference evidence="10 11" key="1">
    <citation type="submission" date="2017-05" db="EMBL/GenBank/DDBJ databases">
        <authorList>
            <person name="Varghese N."/>
            <person name="Submissions S."/>
        </authorList>
    </citation>
    <scope>NUCLEOTIDE SEQUENCE [LARGE SCALE GENOMIC DNA]</scope>
    <source>
        <strain evidence="10 11">DSM 21985</strain>
    </source>
</reference>
<dbReference type="InterPro" id="IPR049427">
    <property type="entry name" value="Acyl-ACP_TE_C"/>
</dbReference>
<accession>A0A521F522</accession>
<evidence type="ECO:0000256" key="2">
    <source>
        <dbReference type="ARBA" id="ARBA00022516"/>
    </source>
</evidence>
<comment type="similarity">
    <text evidence="1">Belongs to the acyl-ACP thioesterase family.</text>
</comment>
<dbReference type="RefSeq" id="WP_142455624.1">
    <property type="nucleotide sequence ID" value="NZ_FXTP01000015.1"/>
</dbReference>
<keyword evidence="3" id="KW-0378">Hydrolase</keyword>
<evidence type="ECO:0000259" key="9">
    <source>
        <dbReference type="Pfam" id="PF20791"/>
    </source>
</evidence>
<dbReference type="Pfam" id="PF20791">
    <property type="entry name" value="Acyl-ACP_TE_C"/>
    <property type="match status" value="1"/>
</dbReference>
<dbReference type="EMBL" id="FXTP01000015">
    <property type="protein sequence ID" value="SMO91277.1"/>
    <property type="molecule type" value="Genomic_DNA"/>
</dbReference>
<dbReference type="InterPro" id="IPR002864">
    <property type="entry name" value="Acyl-ACP_thioesterase_NHD"/>
</dbReference>
<dbReference type="GO" id="GO:0016297">
    <property type="term" value="F:fatty acyl-[ACP] hydrolase activity"/>
    <property type="evidence" value="ECO:0007669"/>
    <property type="project" value="InterPro"/>
</dbReference>
<evidence type="ECO:0000313" key="10">
    <source>
        <dbReference type="EMBL" id="SMO91277.1"/>
    </source>
</evidence>
<keyword evidence="2" id="KW-0444">Lipid biosynthesis</keyword>
<evidence type="ECO:0000256" key="1">
    <source>
        <dbReference type="ARBA" id="ARBA00006500"/>
    </source>
</evidence>
<keyword evidence="11" id="KW-1185">Reference proteome</keyword>
<dbReference type="InterPro" id="IPR045023">
    <property type="entry name" value="FATA/B"/>
</dbReference>
<sequence length="243" mass="28332">MPEHIAKYSESFKIRASEVDTRGKATLPALCSLFQEVAGNNALQLNFDITQLHEQNLTWVLHRMDIHIERFPDWRETITIETWPAAGDALRAYRDYRILDEEGNQIGACLSYWMMINLETRRPTRMPKEILEMGLETEEHVLPIKTDRLNPMDEFDDSREFTVRKSDLDMNRHVNNARYVEWMMEPLPEEEAEAINRMDIVFVRESTAGDTIHAEYAKPEEGKITYQLKNQDGMLLALAECLV</sequence>
<feature type="domain" description="Acyl-ACP thioesterase-like C-terminal" evidence="9">
    <location>
        <begin position="157"/>
        <end position="236"/>
    </location>
</feature>
<dbReference type="Gene3D" id="3.10.129.10">
    <property type="entry name" value="Hotdog Thioesterase"/>
    <property type="match status" value="1"/>
</dbReference>
<evidence type="ECO:0000256" key="5">
    <source>
        <dbReference type="ARBA" id="ARBA00022946"/>
    </source>
</evidence>
<evidence type="ECO:0000256" key="3">
    <source>
        <dbReference type="ARBA" id="ARBA00022801"/>
    </source>
</evidence>
<dbReference type="CDD" id="cd00586">
    <property type="entry name" value="4HBT"/>
    <property type="match status" value="1"/>
</dbReference>
<dbReference type="InterPro" id="IPR029069">
    <property type="entry name" value="HotDog_dom_sf"/>
</dbReference>
<keyword evidence="6" id="KW-0443">Lipid metabolism</keyword>
<dbReference type="Pfam" id="PF01643">
    <property type="entry name" value="Acyl-ACP_TE"/>
    <property type="match status" value="1"/>
</dbReference>
<keyword evidence="7" id="KW-0275">Fatty acid biosynthesis</keyword>
<dbReference type="AlphaFoldDB" id="A0A521F522"/>
<evidence type="ECO:0000256" key="4">
    <source>
        <dbReference type="ARBA" id="ARBA00022832"/>
    </source>
</evidence>
<evidence type="ECO:0000256" key="6">
    <source>
        <dbReference type="ARBA" id="ARBA00023098"/>
    </source>
</evidence>
<keyword evidence="4" id="KW-0276">Fatty acid metabolism</keyword>
<dbReference type="SUPFAM" id="SSF54637">
    <property type="entry name" value="Thioesterase/thiol ester dehydrase-isomerase"/>
    <property type="match status" value="2"/>
</dbReference>
<dbReference type="PANTHER" id="PTHR31727">
    <property type="entry name" value="OLEOYL-ACYL CARRIER PROTEIN THIOESTERASE 1, CHLOROPLASTIC"/>
    <property type="match status" value="1"/>
</dbReference>
<gene>
    <name evidence="10" type="ORF">SAMN06265219_11557</name>
</gene>
<dbReference type="GO" id="GO:0000036">
    <property type="term" value="F:acyl carrier activity"/>
    <property type="evidence" value="ECO:0007669"/>
    <property type="project" value="TreeGrafter"/>
</dbReference>
<dbReference type="OrthoDB" id="9801517at2"/>